<dbReference type="RefSeq" id="WP_331375188.1">
    <property type="nucleotide sequence ID" value="NZ_CP133149.1"/>
</dbReference>
<gene>
    <name evidence="1" type="ORF">RB548_20930</name>
</gene>
<sequence length="356" mass="38721">MTTFAEFEHPGPSATDGEIAAINLESARRGAWARFAQDPRLPGVAEAIVDNERLASQFFGDLEALDRLNALALQFARADGSSRSLLVQAEVTSTAHRFDDARGYLARAAQMGAPGEAIERQALAIDQACGAELDAVFAARHRFAMASGRLEDLVPLGALLADLERFSEADAVYRQALFSYDDVSPFPLAWVCFQLGMLWGELVPVPDPNLAALWYRRAIAYLPSYVKARVHLAEIYASQGGTGEAEALLLPALSSGDPEVNWRLADVLIAQGRLEEAERQLNAARFGFDQLLERHLLAFADHAAEFYAGSGNDCRRALELARTNVANRPTRRAVKQAQAIALITDDAATTSDLHQA</sequence>
<evidence type="ECO:0008006" key="3">
    <source>
        <dbReference type="Google" id="ProtNLM"/>
    </source>
</evidence>
<organism evidence="1 2">
    <name type="scientific">Sinorhizobium chiapasense</name>
    <dbReference type="NCBI Taxonomy" id="501572"/>
    <lineage>
        <taxon>Bacteria</taxon>
        <taxon>Pseudomonadati</taxon>
        <taxon>Pseudomonadota</taxon>
        <taxon>Alphaproteobacteria</taxon>
        <taxon>Hyphomicrobiales</taxon>
        <taxon>Rhizobiaceae</taxon>
        <taxon>Sinorhizobium/Ensifer group</taxon>
        <taxon>Sinorhizobium</taxon>
    </lineage>
</organism>
<reference evidence="1" key="1">
    <citation type="submission" date="2023-08" db="EMBL/GenBank/DDBJ databases">
        <title>Complete genome sequence of Sinorhizobium chiapanecum ITTG S70 isolated from Acaciella angustissima nodules in Chiapas-Mexico.</title>
        <authorList>
            <person name="Rincon-Rosales R."/>
            <person name="Rogel M.A."/>
            <person name="Rincon-Medina C.I."/>
            <person name="Guerrero G."/>
            <person name="Manzano-Gomez L.A."/>
            <person name="Lopez-Lopez A."/>
            <person name="Rincon Molina F.A."/>
            <person name="Martinez-Romero E."/>
        </authorList>
    </citation>
    <scope>NUCLEOTIDE SEQUENCE</scope>
    <source>
        <strain evidence="1">ITTG S70</strain>
        <plasmid evidence="1">pSchITTGS70a</plasmid>
    </source>
</reference>
<dbReference type="Gene3D" id="1.25.40.10">
    <property type="entry name" value="Tetratricopeptide repeat domain"/>
    <property type="match status" value="1"/>
</dbReference>
<proteinExistence type="predicted"/>
<dbReference type="InterPro" id="IPR011990">
    <property type="entry name" value="TPR-like_helical_dom_sf"/>
</dbReference>
<name>A0ABZ2BF40_9HYPH</name>
<evidence type="ECO:0000313" key="1">
    <source>
        <dbReference type="EMBL" id="WVT06122.1"/>
    </source>
</evidence>
<dbReference type="SUPFAM" id="SSF48452">
    <property type="entry name" value="TPR-like"/>
    <property type="match status" value="1"/>
</dbReference>
<accession>A0ABZ2BF40</accession>
<dbReference type="Proteomes" id="UP001432360">
    <property type="component" value="Plasmid pSchITTGS70a"/>
</dbReference>
<keyword evidence="1" id="KW-0614">Plasmid</keyword>
<protein>
    <recommendedName>
        <fullName evidence="3">Tetratricopeptide repeat protein</fullName>
    </recommendedName>
</protein>
<geneLocation type="plasmid" evidence="1 2">
    <name>pSchITTGS70a</name>
</geneLocation>
<dbReference type="EMBL" id="CP133149">
    <property type="protein sequence ID" value="WVT06122.1"/>
    <property type="molecule type" value="Genomic_DNA"/>
</dbReference>
<evidence type="ECO:0000313" key="2">
    <source>
        <dbReference type="Proteomes" id="UP001432360"/>
    </source>
</evidence>
<keyword evidence="2" id="KW-1185">Reference proteome</keyword>